<keyword evidence="1" id="KW-0732">Signal</keyword>
<dbReference type="PROSITE" id="PS51910">
    <property type="entry name" value="GH18_2"/>
    <property type="match status" value="1"/>
</dbReference>
<dbReference type="SUPFAM" id="SSF51445">
    <property type="entry name" value="(Trans)glycosidases"/>
    <property type="match status" value="1"/>
</dbReference>
<accession>A0A370GC86</accession>
<dbReference type="Gene3D" id="3.20.20.80">
    <property type="entry name" value="Glycosidases"/>
    <property type="match status" value="1"/>
</dbReference>
<evidence type="ECO:0000259" key="2">
    <source>
        <dbReference type="PROSITE" id="PS51910"/>
    </source>
</evidence>
<protein>
    <submittedName>
        <fullName evidence="3">Glycosyl hydrolase family 18 (Putative chitinase)</fullName>
    </submittedName>
</protein>
<dbReference type="AlphaFoldDB" id="A0A370GC86"/>
<dbReference type="GO" id="GO:0005975">
    <property type="term" value="P:carbohydrate metabolic process"/>
    <property type="evidence" value="ECO:0007669"/>
    <property type="project" value="InterPro"/>
</dbReference>
<dbReference type="RefSeq" id="WP_114834950.1">
    <property type="nucleotide sequence ID" value="NZ_LR699114.1"/>
</dbReference>
<evidence type="ECO:0000313" key="3">
    <source>
        <dbReference type="EMBL" id="RDI41317.1"/>
    </source>
</evidence>
<dbReference type="InterPro" id="IPR052750">
    <property type="entry name" value="GH18_Chitinase"/>
</dbReference>
<evidence type="ECO:0000313" key="4">
    <source>
        <dbReference type="Proteomes" id="UP000254720"/>
    </source>
</evidence>
<sequence>MNKRLGWLFCAFVLNSANVYAGNKMAGQIVAPQSTACVTGQFSIAPGGNEYWSTVNLTITNHCAQAVDMQNAVIQFNSDKSLNTSVWGDFSAVSYPNPSPAAVSASEGDHYRTTIRLQFPEGDAYWKPNTKLAAGKTIVLNYGEAKPGYDADSVRVYLNQPPVETGTIELINQSSQPAGVSTTPVIDIYNGQTITQQISLGWNSHKSVPVAPGTYTIKAESFQIGNTTYTGSVQPEKVTVEANKTVSSSIHYQATAKDGVIDIQMPALPSELKDYSQDVQVTLTDALGGSTGPKAVKWNQSNVIHNLVPLQQYTFSTPVISQGGFQCTASFNPASITAAEDISHPATAKVQYQCAPVKQDVVNIDVSGLNKVSSVSSIQLRFTPNNNSKPVEKEVNLNNGAGTATVMLDDAVVYSVASSDVTGYSVSIKPASFVAQEGIKVNVSYGKIDTSRVVGPFVDTTAWPFYHFADAAAEADNKIARLGFVVADRNNQCNATWGTYYEIDGFADLANEVTRMQAQGRNVVPSFGGQANLPLEAACTTPESLKAQIVRVIDAFHVKQIDFDIEGDAPAHQDRMDRLAQAIVLLQKDPAYKDIKISYTLAVLPEGLTDGINALNSAAKVGAQIAYVNIMAMDYGYPASNMGELAAKAAVSTVNQIKKIYPEKSEAEIWAMIGVTPMIGKNDTQGETFTLNDACYLKQFADQKNIGLLSMWSANRDNGNCPNGGAAPNCSGVAQTTNEFQKIFSGKQAC</sequence>
<proteinExistence type="predicted"/>
<dbReference type="InterPro" id="IPR017853">
    <property type="entry name" value="GH"/>
</dbReference>
<keyword evidence="4" id="KW-1185">Reference proteome</keyword>
<keyword evidence="3" id="KW-0378">Hydrolase</keyword>
<feature type="signal peptide" evidence="1">
    <location>
        <begin position="1"/>
        <end position="21"/>
    </location>
</feature>
<reference evidence="3 4" key="1">
    <citation type="submission" date="2018-07" db="EMBL/GenBank/DDBJ databases">
        <title>Genomic Encyclopedia of Type Strains, Phase IV (KMG-IV): sequencing the most valuable type-strain genomes for metagenomic binning, comparative biology and taxonomic classification.</title>
        <authorList>
            <person name="Goeker M."/>
        </authorList>
    </citation>
    <scope>NUCLEOTIDE SEQUENCE [LARGE SCALE GENOMIC DNA]</scope>
    <source>
        <strain evidence="3 4">DSM 16500</strain>
    </source>
</reference>
<dbReference type="CDD" id="cd06543">
    <property type="entry name" value="GH18_PF-ChiA-like"/>
    <property type="match status" value="1"/>
</dbReference>
<dbReference type="PANTHER" id="PTHR42976:SF1">
    <property type="entry name" value="GH18 DOMAIN-CONTAINING PROTEIN-RELATED"/>
    <property type="match status" value="1"/>
</dbReference>
<dbReference type="InterPro" id="IPR001223">
    <property type="entry name" value="Glyco_hydro18_cat"/>
</dbReference>
<dbReference type="PANTHER" id="PTHR42976">
    <property type="entry name" value="BIFUNCTIONAL CHITINASE/LYSOZYME-RELATED"/>
    <property type="match status" value="1"/>
</dbReference>
<dbReference type="GO" id="GO:0016787">
    <property type="term" value="F:hydrolase activity"/>
    <property type="evidence" value="ECO:0007669"/>
    <property type="project" value="UniProtKB-KW"/>
</dbReference>
<comment type="caution">
    <text evidence="3">The sequence shown here is derived from an EMBL/GenBank/DDBJ whole genome shotgun (WGS) entry which is preliminary data.</text>
</comment>
<feature type="chain" id="PRO_5016778815" evidence="1">
    <location>
        <begin position="22"/>
        <end position="750"/>
    </location>
</feature>
<dbReference type="OrthoDB" id="6018988at2"/>
<organism evidence="3 4">
    <name type="scientific">Aquicella lusitana</name>
    <dbReference type="NCBI Taxonomy" id="254246"/>
    <lineage>
        <taxon>Bacteria</taxon>
        <taxon>Pseudomonadati</taxon>
        <taxon>Pseudomonadota</taxon>
        <taxon>Gammaproteobacteria</taxon>
        <taxon>Legionellales</taxon>
        <taxon>Coxiellaceae</taxon>
        <taxon>Aquicella</taxon>
    </lineage>
</organism>
<name>A0A370GC86_9COXI</name>
<feature type="domain" description="GH18" evidence="2">
    <location>
        <begin position="451"/>
        <end position="740"/>
    </location>
</feature>
<dbReference type="Proteomes" id="UP000254720">
    <property type="component" value="Unassembled WGS sequence"/>
</dbReference>
<dbReference type="EMBL" id="QQAX01000020">
    <property type="protein sequence ID" value="RDI41317.1"/>
    <property type="molecule type" value="Genomic_DNA"/>
</dbReference>
<gene>
    <name evidence="3" type="ORF">C8D86_12017</name>
</gene>
<evidence type="ECO:0000256" key="1">
    <source>
        <dbReference type="SAM" id="SignalP"/>
    </source>
</evidence>